<evidence type="ECO:0000313" key="11">
    <source>
        <dbReference type="EMBL" id="BBD80900.1"/>
    </source>
</evidence>
<dbReference type="AlphaFoldDB" id="A0A2Z6E6Z2"/>
<dbReference type="InterPro" id="IPR029149">
    <property type="entry name" value="Creatin/AminoP/Spt16_N"/>
</dbReference>
<evidence type="ECO:0000256" key="4">
    <source>
        <dbReference type="ARBA" id="ARBA00012574"/>
    </source>
</evidence>
<dbReference type="CDD" id="cd01087">
    <property type="entry name" value="Prolidase"/>
    <property type="match status" value="1"/>
</dbReference>
<keyword evidence="6" id="KW-0479">Metal-binding</keyword>
<dbReference type="Proteomes" id="UP000270530">
    <property type="component" value="Chromosome"/>
</dbReference>
<protein>
    <recommendedName>
        <fullName evidence="4">Xaa-Pro aminopeptidase</fullName>
        <ecNumber evidence="4">3.4.11.9</ecNumber>
    </recommendedName>
</protein>
<comment type="similarity">
    <text evidence="3">Belongs to the peptidase M24B family.</text>
</comment>
<accession>A0A2Z6E6Z2</accession>
<evidence type="ECO:0000313" key="12">
    <source>
        <dbReference type="Proteomes" id="UP000270530"/>
    </source>
</evidence>
<dbReference type="InterPro" id="IPR007865">
    <property type="entry name" value="Aminopep_P_N"/>
</dbReference>
<keyword evidence="9" id="KW-0464">Manganese</keyword>
<evidence type="ECO:0000256" key="5">
    <source>
        <dbReference type="ARBA" id="ARBA00022670"/>
    </source>
</evidence>
<dbReference type="Gene3D" id="3.90.230.10">
    <property type="entry name" value="Creatinase/methionine aminopeptidase superfamily"/>
    <property type="match status" value="1"/>
</dbReference>
<feature type="domain" description="Aminopeptidase P N-terminal" evidence="10">
    <location>
        <begin position="2"/>
        <end position="136"/>
    </location>
</feature>
<comment type="catalytic activity">
    <reaction evidence="1">
        <text>Release of any N-terminal amino acid, including proline, that is linked to proline, even from a dipeptide or tripeptide.</text>
        <dbReference type="EC" id="3.4.11.9"/>
    </reaction>
</comment>
<keyword evidence="7" id="KW-0378">Hydrolase</keyword>
<keyword evidence="11" id="KW-0031">Aminopeptidase</keyword>
<dbReference type="EMBL" id="AP018560">
    <property type="protein sequence ID" value="BBD80900.1"/>
    <property type="molecule type" value="Genomic_DNA"/>
</dbReference>
<dbReference type="EC" id="3.4.11.9" evidence="4"/>
<dbReference type="GO" id="GO:0030145">
    <property type="term" value="F:manganese ion binding"/>
    <property type="evidence" value="ECO:0007669"/>
    <property type="project" value="InterPro"/>
</dbReference>
<dbReference type="KEGG" id="rbd:ALSL_2274"/>
<keyword evidence="5" id="KW-0645">Protease</keyword>
<evidence type="ECO:0000259" key="10">
    <source>
        <dbReference type="SMART" id="SM01011"/>
    </source>
</evidence>
<evidence type="ECO:0000256" key="6">
    <source>
        <dbReference type="ARBA" id="ARBA00022723"/>
    </source>
</evidence>
<evidence type="ECO:0000256" key="2">
    <source>
        <dbReference type="ARBA" id="ARBA00001936"/>
    </source>
</evidence>
<evidence type="ECO:0000256" key="3">
    <source>
        <dbReference type="ARBA" id="ARBA00008766"/>
    </source>
</evidence>
<dbReference type="Pfam" id="PF00557">
    <property type="entry name" value="Peptidase_M24"/>
    <property type="match status" value="1"/>
</dbReference>
<evidence type="ECO:0000256" key="8">
    <source>
        <dbReference type="ARBA" id="ARBA00023049"/>
    </source>
</evidence>
<dbReference type="InterPro" id="IPR000994">
    <property type="entry name" value="Pept_M24"/>
</dbReference>
<dbReference type="Gene3D" id="3.40.350.10">
    <property type="entry name" value="Creatinase/prolidase N-terminal domain"/>
    <property type="match status" value="1"/>
</dbReference>
<dbReference type="PANTHER" id="PTHR43226:SF4">
    <property type="entry name" value="XAA-PRO AMINOPEPTIDASE 3"/>
    <property type="match status" value="1"/>
</dbReference>
<evidence type="ECO:0000256" key="9">
    <source>
        <dbReference type="ARBA" id="ARBA00023211"/>
    </source>
</evidence>
<keyword evidence="8" id="KW-0482">Metalloprotease</keyword>
<dbReference type="SUPFAM" id="SSF53092">
    <property type="entry name" value="Creatinase/prolidase N-terminal domain"/>
    <property type="match status" value="1"/>
</dbReference>
<reference evidence="12" key="1">
    <citation type="submission" date="2018-04" db="EMBL/GenBank/DDBJ databases">
        <authorList>
            <person name="Watanabe M."/>
            <person name="Kojima H."/>
        </authorList>
    </citation>
    <scope>NUCLEOTIDE SEQUENCE [LARGE SCALE GENOMIC DNA]</scope>
    <source>
        <strain evidence="12">Dysh456</strain>
    </source>
</reference>
<dbReference type="GO" id="GO:0005829">
    <property type="term" value="C:cytosol"/>
    <property type="evidence" value="ECO:0007669"/>
    <property type="project" value="TreeGrafter"/>
</dbReference>
<dbReference type="RefSeq" id="WP_174928845.1">
    <property type="nucleotide sequence ID" value="NZ_AP018560.1"/>
</dbReference>
<dbReference type="InterPro" id="IPR052433">
    <property type="entry name" value="X-Pro_dipept-like"/>
</dbReference>
<comment type="cofactor">
    <cofactor evidence="2">
        <name>Mn(2+)</name>
        <dbReference type="ChEBI" id="CHEBI:29035"/>
    </cofactor>
</comment>
<dbReference type="GO" id="GO:0006508">
    <property type="term" value="P:proteolysis"/>
    <property type="evidence" value="ECO:0007669"/>
    <property type="project" value="UniProtKB-KW"/>
</dbReference>
<dbReference type="SMART" id="SM01011">
    <property type="entry name" value="AMP_N"/>
    <property type="match status" value="1"/>
</dbReference>
<dbReference type="Pfam" id="PF05195">
    <property type="entry name" value="AMP_N"/>
    <property type="match status" value="1"/>
</dbReference>
<organism evidence="11 12">
    <name type="scientific">Aerosticca soli</name>
    <dbReference type="NCBI Taxonomy" id="2010829"/>
    <lineage>
        <taxon>Bacteria</taxon>
        <taxon>Pseudomonadati</taxon>
        <taxon>Pseudomonadota</taxon>
        <taxon>Gammaproteobacteria</taxon>
        <taxon>Lysobacterales</taxon>
        <taxon>Rhodanobacteraceae</taxon>
        <taxon>Aerosticca</taxon>
    </lineage>
</organism>
<dbReference type="GO" id="GO:0070006">
    <property type="term" value="F:metalloaminopeptidase activity"/>
    <property type="evidence" value="ECO:0007669"/>
    <property type="project" value="InterPro"/>
</dbReference>
<name>A0A2Z6E6Z2_9GAMM</name>
<dbReference type="SUPFAM" id="SSF55920">
    <property type="entry name" value="Creatinase/aminopeptidase"/>
    <property type="match status" value="1"/>
</dbReference>
<dbReference type="InterPro" id="IPR036005">
    <property type="entry name" value="Creatinase/aminopeptidase-like"/>
</dbReference>
<evidence type="ECO:0000256" key="7">
    <source>
        <dbReference type="ARBA" id="ARBA00022801"/>
    </source>
</evidence>
<sequence>MIAAEEYRRRRRELLCMAGEGAAILLAAAPVRLRNADVAFPYRQDSDFLYLTGFPEPEAVLVLLPGRVHGEVVLFCRERDPDYERWHGPLVGTEGAVREYGMDDAFPLEDIDEILPGMLEERARVICHFGRDGGFDARLLGWMRRLRELRGGVVPKTFAALGPLINELRLYKSRAEMKLLREAARVTVAAHRAALRAVRPGRREYEVEAECLYALRRLGAVPAFPPIVAAGAHACVLHHHADATPLREGTLLLLDAGAEVGGYACDLSRSYPVGGRYEGAQRALYEVVLAAQHAALAEVRPGRPFDAAYHAARRVLAEGLCALGLWRGGAEAALAGDALRRFVPGKTGHWLGLDVHDVGDYQLGGLSRLLEPGMVLTVEPGVYVPVEDTTVDACWRGIGIRIEDTVAVTADGHEVLTAALPKAPTEVEALLASS</sequence>
<reference evidence="12" key="2">
    <citation type="submission" date="2018-06" db="EMBL/GenBank/DDBJ databases">
        <title>Genome sequence of Rhodanobacteraceae bacterium strain Dysh456.</title>
        <authorList>
            <person name="Fukui M."/>
        </authorList>
    </citation>
    <scope>NUCLEOTIDE SEQUENCE [LARGE SCALE GENOMIC DNA]</scope>
    <source>
        <strain evidence="12">Dysh456</strain>
    </source>
</reference>
<proteinExistence type="inferred from homology"/>
<evidence type="ECO:0000256" key="1">
    <source>
        <dbReference type="ARBA" id="ARBA00001424"/>
    </source>
</evidence>
<keyword evidence="12" id="KW-1185">Reference proteome</keyword>
<dbReference type="PANTHER" id="PTHR43226">
    <property type="entry name" value="XAA-PRO AMINOPEPTIDASE 3"/>
    <property type="match status" value="1"/>
</dbReference>
<gene>
    <name evidence="11" type="ORF">ALSL_2274</name>
</gene>